<evidence type="ECO:0000313" key="1">
    <source>
        <dbReference type="EMBL" id="GHO44829.1"/>
    </source>
</evidence>
<dbReference type="InterPro" id="IPR036412">
    <property type="entry name" value="HAD-like_sf"/>
</dbReference>
<dbReference type="Proteomes" id="UP000612362">
    <property type="component" value="Unassembled WGS sequence"/>
</dbReference>
<dbReference type="PANTHER" id="PTHR10000">
    <property type="entry name" value="PHOSPHOSERINE PHOSPHATASE"/>
    <property type="match status" value="1"/>
</dbReference>
<accession>A0A8J3I4V3</accession>
<dbReference type="NCBIfam" id="TIGR01484">
    <property type="entry name" value="HAD-SF-IIB"/>
    <property type="match status" value="1"/>
</dbReference>
<dbReference type="PANTHER" id="PTHR10000:SF8">
    <property type="entry name" value="HAD SUPERFAMILY HYDROLASE-LIKE, TYPE 3"/>
    <property type="match status" value="1"/>
</dbReference>
<name>A0A8J3I4V3_9CHLR</name>
<dbReference type="InterPro" id="IPR023214">
    <property type="entry name" value="HAD_sf"/>
</dbReference>
<evidence type="ECO:0000313" key="2">
    <source>
        <dbReference type="Proteomes" id="UP000612362"/>
    </source>
</evidence>
<dbReference type="Gene3D" id="3.40.50.1000">
    <property type="entry name" value="HAD superfamily/HAD-like"/>
    <property type="match status" value="1"/>
</dbReference>
<dbReference type="GO" id="GO:0000287">
    <property type="term" value="F:magnesium ion binding"/>
    <property type="evidence" value="ECO:0007669"/>
    <property type="project" value="TreeGrafter"/>
</dbReference>
<dbReference type="AlphaFoldDB" id="A0A8J3I4V3"/>
<sequence length="238" mass="26155">MHQPQPLEPLKMLAIDIDGTLLNPQKQITARTREAIQAARQAGLVVTLATARRHINTRGIASTLGVDIPIILYDGALILEHPNGHVFHTLMLQAEIAQQALDILVQHRVQPVIHHYYALEEETWTGLEEFDTPSVTNYLTSSQTLRRFPYASCCLGQPDPLRIVAFTSEEVVQAILPTISALNCAWNMTPLGSYHTAELSIMHARCSKASGVQTLADSLGIPMSQVMAIGMAITTLRC</sequence>
<dbReference type="Pfam" id="PF08282">
    <property type="entry name" value="Hydrolase_3"/>
    <property type="match status" value="1"/>
</dbReference>
<comment type="caution">
    <text evidence="1">The sequence shown here is derived from an EMBL/GenBank/DDBJ whole genome shotgun (WGS) entry which is preliminary data.</text>
</comment>
<dbReference type="GO" id="GO:0016791">
    <property type="term" value="F:phosphatase activity"/>
    <property type="evidence" value="ECO:0007669"/>
    <property type="project" value="TreeGrafter"/>
</dbReference>
<keyword evidence="2" id="KW-1185">Reference proteome</keyword>
<dbReference type="SUPFAM" id="SSF56784">
    <property type="entry name" value="HAD-like"/>
    <property type="match status" value="1"/>
</dbReference>
<protein>
    <submittedName>
        <fullName evidence="1">Sugar-phosphatase</fullName>
    </submittedName>
</protein>
<dbReference type="InterPro" id="IPR006379">
    <property type="entry name" value="HAD-SF_hydro_IIB"/>
</dbReference>
<reference evidence="1" key="1">
    <citation type="submission" date="2020-10" db="EMBL/GenBank/DDBJ databases">
        <title>Taxonomic study of unclassified bacteria belonging to the class Ktedonobacteria.</title>
        <authorList>
            <person name="Yabe S."/>
            <person name="Wang C.M."/>
            <person name="Zheng Y."/>
            <person name="Sakai Y."/>
            <person name="Cavaletti L."/>
            <person name="Monciardini P."/>
            <person name="Donadio S."/>
        </authorList>
    </citation>
    <scope>NUCLEOTIDE SEQUENCE</scope>
    <source>
        <strain evidence="1">SOSP1-1</strain>
    </source>
</reference>
<dbReference type="Gene3D" id="3.30.1240.10">
    <property type="match status" value="1"/>
</dbReference>
<proteinExistence type="predicted"/>
<gene>
    <name evidence="1" type="ORF">KSX_29920</name>
</gene>
<organism evidence="1 2">
    <name type="scientific">Ktedonospora formicarum</name>
    <dbReference type="NCBI Taxonomy" id="2778364"/>
    <lineage>
        <taxon>Bacteria</taxon>
        <taxon>Bacillati</taxon>
        <taxon>Chloroflexota</taxon>
        <taxon>Ktedonobacteria</taxon>
        <taxon>Ktedonobacterales</taxon>
        <taxon>Ktedonobacteraceae</taxon>
        <taxon>Ktedonospora</taxon>
    </lineage>
</organism>
<dbReference type="EMBL" id="BNJF01000001">
    <property type="protein sequence ID" value="GHO44829.1"/>
    <property type="molecule type" value="Genomic_DNA"/>
</dbReference>
<dbReference type="GO" id="GO:0005829">
    <property type="term" value="C:cytosol"/>
    <property type="evidence" value="ECO:0007669"/>
    <property type="project" value="TreeGrafter"/>
</dbReference>